<evidence type="ECO:0000313" key="6">
    <source>
        <dbReference type="Proteomes" id="UP000068016"/>
    </source>
</evidence>
<dbReference type="Proteomes" id="UP000068016">
    <property type="component" value="Unassembled WGS sequence"/>
</dbReference>
<evidence type="ECO:0000313" key="5">
    <source>
        <dbReference type="Proteomes" id="UP000062317"/>
    </source>
</evidence>
<dbReference type="EMBL" id="LPLZ01000074">
    <property type="protein sequence ID" value="KWN06388.1"/>
    <property type="molecule type" value="Genomic_DNA"/>
</dbReference>
<dbReference type="Proteomes" id="UP000062317">
    <property type="component" value="Unassembled WGS sequence"/>
</dbReference>
<evidence type="ECO:0000256" key="2">
    <source>
        <dbReference type="SAM" id="SignalP"/>
    </source>
</evidence>
<sequence length="619" mass="65625">MTAIFLLAVTVFTALSSAPAYAGTCQLLSKTCTDSGTKSVNGLPIYRDCWNYAEQWQCVETNNQDYCAPLVQGGCGQISAQATQVAFNGDVLQTTAQYQCYNHRYDNLPGVIYQGTTYQIRSEVINASACDAYSSSSNCAQANEVCTQGPETRNINGLDIYRDCWAWQRTYQCITDNQTDDCTDYEKNPLCQLMGSSPVTDTTAPNGAPTSWIRTYKCQISPAQTNDVEVCGNKFPDKDFGMVVALMETAREGAAYGDVASLTMFNGKPQTCSRLLGNTISCCGTMGLDPDKIKHGAAVPSNQGAGTIGTAMYLSAGAKVVGAVSNILGSGYAFDALANAPTAFATIYGVAGVASQSAAYLPNFTAGYFSATSAQATSMWGQMFSGADATAAAGFTSAATTGTSLGGIYGLTLTFYGTEAAATGAAAGSSLAFSAGNFVFAFNPAMFAFALATQFVMNWLSNYCQDDIKNNIPYIKAMNLYYTVGQYCTRRVLGMCLESKDGMCVFNSHLAKLINIQGKAQLGISWGPAEHPNCAGFTQAQIAQLDFSKMDFGEFIADVMPKAINQAAGLTGANLNSQLQLSTAVMQYSDSLKDRQRPGTADPAPAPTSNNPYLGVPQK</sequence>
<protein>
    <recommendedName>
        <fullName evidence="7">Conjugal transfer protein TraN</fullName>
    </recommendedName>
</protein>
<dbReference type="RefSeq" id="WP_060108195.1">
    <property type="nucleotide sequence ID" value="NZ_LPFQ01000097.1"/>
</dbReference>
<evidence type="ECO:0000313" key="4">
    <source>
        <dbReference type="EMBL" id="KWN06388.1"/>
    </source>
</evidence>
<evidence type="ECO:0008006" key="7">
    <source>
        <dbReference type="Google" id="ProtNLM"/>
    </source>
</evidence>
<name>A0A106DR40_9BURK</name>
<feature type="chain" id="PRO_5008863628" description="Conjugal transfer protein TraN" evidence="2">
    <location>
        <begin position="23"/>
        <end position="619"/>
    </location>
</feature>
<keyword evidence="5" id="KW-1185">Reference proteome</keyword>
<feature type="region of interest" description="Disordered" evidence="1">
    <location>
        <begin position="590"/>
        <end position="619"/>
    </location>
</feature>
<organism evidence="3 5">
    <name type="scientific">Burkholderia territorii</name>
    <dbReference type="NCBI Taxonomy" id="1503055"/>
    <lineage>
        <taxon>Bacteria</taxon>
        <taxon>Pseudomonadati</taxon>
        <taxon>Pseudomonadota</taxon>
        <taxon>Betaproteobacteria</taxon>
        <taxon>Burkholderiales</taxon>
        <taxon>Burkholderiaceae</taxon>
        <taxon>Burkholderia</taxon>
        <taxon>Burkholderia cepacia complex</taxon>
    </lineage>
</organism>
<dbReference type="Pfam" id="PF06986">
    <property type="entry name" value="F_T4SS_TraN"/>
    <property type="match status" value="3"/>
</dbReference>
<dbReference type="InterPro" id="IPR014121">
    <property type="entry name" value="TraN_Ftype"/>
</dbReference>
<proteinExistence type="predicted"/>
<dbReference type="AlphaFoldDB" id="A0A106DR40"/>
<reference evidence="5 6" key="1">
    <citation type="submission" date="2015-11" db="EMBL/GenBank/DDBJ databases">
        <title>Expanding the genomic diversity of Burkholderia species for the development of highly accurate diagnostics.</title>
        <authorList>
            <person name="Sahl J."/>
            <person name="Keim P."/>
            <person name="Wagner D."/>
        </authorList>
    </citation>
    <scope>NUCLEOTIDE SEQUENCE [LARGE SCALE GENOMIC DNA]</scope>
    <source>
        <strain evidence="3 5">MSMB1301WGS</strain>
        <strain evidence="4 6">MSMB793WGS</strain>
    </source>
</reference>
<comment type="caution">
    <text evidence="3">The sequence shown here is derived from an EMBL/GenBank/DDBJ whole genome shotgun (WGS) entry which is preliminary data.</text>
</comment>
<feature type="signal peptide" evidence="2">
    <location>
        <begin position="1"/>
        <end position="22"/>
    </location>
</feature>
<dbReference type="EMBL" id="LPEQ01000113">
    <property type="protein sequence ID" value="KVV40875.1"/>
    <property type="molecule type" value="Genomic_DNA"/>
</dbReference>
<accession>A0A106DR40</accession>
<keyword evidence="2" id="KW-0732">Signal</keyword>
<evidence type="ECO:0000256" key="1">
    <source>
        <dbReference type="SAM" id="MobiDB-lite"/>
    </source>
</evidence>
<gene>
    <name evidence="3" type="ORF">WT27_13180</name>
    <name evidence="4" type="ORF">WT83_27275</name>
</gene>
<evidence type="ECO:0000313" key="3">
    <source>
        <dbReference type="EMBL" id="KVV40875.1"/>
    </source>
</evidence>